<name>A0A0X3P5J5_SCHSO</name>
<reference evidence="1" key="1">
    <citation type="submission" date="2016-01" db="EMBL/GenBank/DDBJ databases">
        <title>Reference transcriptome for the parasite Schistocephalus solidus: insights into the molecular evolution of parasitism.</title>
        <authorList>
            <person name="Hebert F.O."/>
            <person name="Grambauer S."/>
            <person name="Barber I."/>
            <person name="Landry C.R."/>
            <person name="Aubin-Horth N."/>
        </authorList>
    </citation>
    <scope>NUCLEOTIDE SEQUENCE</scope>
</reference>
<sequence length="100" mass="11791">MRLSSPWERRHFGQLQREVEGAVVVKRVSRGEDNGEARTSYNFTDMWLQYVADETKSEHLSNLVALICFFYSLDLVFRNQVPERNHGHGLDRNIRPRFPI</sequence>
<evidence type="ECO:0000313" key="1">
    <source>
        <dbReference type="EMBL" id="JAP46690.1"/>
    </source>
</evidence>
<accession>A0A0X3P5J5</accession>
<dbReference type="EMBL" id="GEEE01016535">
    <property type="protein sequence ID" value="JAP46690.1"/>
    <property type="molecule type" value="Transcribed_RNA"/>
</dbReference>
<dbReference type="AlphaFoldDB" id="A0A0X3P5J5"/>
<organism evidence="1">
    <name type="scientific">Schistocephalus solidus</name>
    <name type="common">Tapeworm</name>
    <dbReference type="NCBI Taxonomy" id="70667"/>
    <lineage>
        <taxon>Eukaryota</taxon>
        <taxon>Metazoa</taxon>
        <taxon>Spiralia</taxon>
        <taxon>Lophotrochozoa</taxon>
        <taxon>Platyhelminthes</taxon>
        <taxon>Cestoda</taxon>
        <taxon>Eucestoda</taxon>
        <taxon>Diphyllobothriidea</taxon>
        <taxon>Diphyllobothriidae</taxon>
        <taxon>Schistocephalus</taxon>
    </lineage>
</organism>
<protein>
    <submittedName>
        <fullName evidence="1">Uncharacterized protein</fullName>
    </submittedName>
</protein>
<proteinExistence type="predicted"/>
<gene>
    <name evidence="1" type="ORF">TR160840</name>
</gene>